<name>A0ABD3Q322_9STRA</name>
<proteinExistence type="predicted"/>
<comment type="caution">
    <text evidence="3">The sequence shown here is derived from an EMBL/GenBank/DDBJ whole genome shotgun (WGS) entry which is preliminary data.</text>
</comment>
<feature type="region of interest" description="Disordered" evidence="2">
    <location>
        <begin position="538"/>
        <end position="558"/>
    </location>
</feature>
<gene>
    <name evidence="3" type="ORF">HJC23_009388</name>
</gene>
<dbReference type="AlphaFoldDB" id="A0ABD3Q322"/>
<reference evidence="3 4" key="1">
    <citation type="journal article" date="2020" name="G3 (Bethesda)">
        <title>Improved Reference Genome for Cyclotella cryptica CCMP332, a Model for Cell Wall Morphogenesis, Salinity Adaptation, and Lipid Production in Diatoms (Bacillariophyta).</title>
        <authorList>
            <person name="Roberts W.R."/>
            <person name="Downey K.M."/>
            <person name="Ruck E.C."/>
            <person name="Traller J.C."/>
            <person name="Alverson A.J."/>
        </authorList>
    </citation>
    <scope>NUCLEOTIDE SEQUENCE [LARGE SCALE GENOMIC DNA]</scope>
    <source>
        <strain evidence="3 4">CCMP332</strain>
    </source>
</reference>
<dbReference type="Gene3D" id="3.80.10.10">
    <property type="entry name" value="Ribonuclease Inhibitor"/>
    <property type="match status" value="1"/>
</dbReference>
<dbReference type="InterPro" id="IPR001611">
    <property type="entry name" value="Leu-rich_rpt"/>
</dbReference>
<sequence>MIQAMNASFHPIGPTGPINRNTDYYDPSTNRICYSKHSRADIANGLVAHGLVGTVIGGSHPSLASGKILRGEIVEITDLPEEINEVKQLQSCENDSHSSAALSQNELIKRQQILQQRHSEQSHALLRRHRKESQHFNNIPMPSEIQKERAWVELRERHEKESLELKDAHQKEQIELMNLMLRSVMIKEQIDKCGHQQQDQPGRRPPHELQDDFAPSPKIVTHIEPVAKPRKTLISDPTASSSQILDQKEDVLDKATLEKQKADEIKALMRDKSLDRESRHSRLLDIKERYSKLLLQASGGELSIDDRRRNELQAIMKDRSLTKEERLKRLAEVKAKYPGGSQGGYRRASLDAAPSETHVAPSGWKRASIAVAAGSAFTNTVNTRLHQPDPRSAEHEMEENIASNRWNRAAVTAVASNIMTRTLPPPETDVAPSGWKRASSAVAAGRAFTNTMNTRPDRPDPRSAEHEMEENIASNRRNRAAVTAVASNFMTKNLHDKHPHVEENKELSSSINVRDHWNRAAVRAVTANTVANITKENDLSSSQRRVTISEPNSQNNSAKSLKIDPLEVAEVSKTPMKQLIKKMGDNDPSLTVLKLDGRGKIKDSDWEAFFESLETNTSLTHLSIAKCGLTDESVVSLILALVENTTLVSLHLMTNREITEVSGKGFMKVLTETNTTLQHLDLSRTRVTKKTLKTIQDIMDDRDEDKKRAKVQEMREKKMKELLTTTASDAIKTISLDVSDSDEDSKTSKGSRSKRAKQILFNQSSNSLRKSHKSNRSNISNVSNASSKNSGRGSAGGSRGRLSGRGSRCSGRGANSATGSHRASLTTRHMATLGGDIVSGVGADAKTLREQRKMRGECEDCGQKCFEKRLFKSTPLTIPQLVFEGRCLKCRPM</sequence>
<dbReference type="Pfam" id="PF13516">
    <property type="entry name" value="LRR_6"/>
    <property type="match status" value="2"/>
</dbReference>
<dbReference type="InterPro" id="IPR052201">
    <property type="entry name" value="LRR-containing_regulator"/>
</dbReference>
<protein>
    <submittedName>
        <fullName evidence="3">Uncharacterized protein</fullName>
    </submittedName>
</protein>
<keyword evidence="1" id="KW-0677">Repeat</keyword>
<dbReference type="InterPro" id="IPR032675">
    <property type="entry name" value="LRR_dom_sf"/>
</dbReference>
<dbReference type="PANTHER" id="PTHR24111">
    <property type="entry name" value="LEUCINE-RICH REPEAT-CONTAINING PROTEIN 34"/>
    <property type="match status" value="1"/>
</dbReference>
<accession>A0ABD3Q322</accession>
<dbReference type="PANTHER" id="PTHR24111:SF0">
    <property type="entry name" value="LEUCINE-RICH REPEAT-CONTAINING PROTEIN"/>
    <property type="match status" value="1"/>
</dbReference>
<evidence type="ECO:0000256" key="1">
    <source>
        <dbReference type="ARBA" id="ARBA00022737"/>
    </source>
</evidence>
<evidence type="ECO:0000256" key="2">
    <source>
        <dbReference type="SAM" id="MobiDB-lite"/>
    </source>
</evidence>
<keyword evidence="4" id="KW-1185">Reference proteome</keyword>
<dbReference type="EMBL" id="JABMIG020000099">
    <property type="protein sequence ID" value="KAL3792660.1"/>
    <property type="molecule type" value="Genomic_DNA"/>
</dbReference>
<feature type="compositionally biased region" description="Low complexity" evidence="2">
    <location>
        <begin position="800"/>
        <end position="817"/>
    </location>
</feature>
<evidence type="ECO:0000313" key="3">
    <source>
        <dbReference type="EMBL" id="KAL3792660.1"/>
    </source>
</evidence>
<dbReference type="Proteomes" id="UP001516023">
    <property type="component" value="Unassembled WGS sequence"/>
</dbReference>
<feature type="compositionally biased region" description="Low complexity" evidence="2">
    <location>
        <begin position="783"/>
        <end position="792"/>
    </location>
</feature>
<feature type="region of interest" description="Disordered" evidence="2">
    <location>
        <begin position="738"/>
        <end position="824"/>
    </location>
</feature>
<organism evidence="3 4">
    <name type="scientific">Cyclotella cryptica</name>
    <dbReference type="NCBI Taxonomy" id="29204"/>
    <lineage>
        <taxon>Eukaryota</taxon>
        <taxon>Sar</taxon>
        <taxon>Stramenopiles</taxon>
        <taxon>Ochrophyta</taxon>
        <taxon>Bacillariophyta</taxon>
        <taxon>Coscinodiscophyceae</taxon>
        <taxon>Thalassiosirophycidae</taxon>
        <taxon>Stephanodiscales</taxon>
        <taxon>Stephanodiscaceae</taxon>
        <taxon>Cyclotella</taxon>
    </lineage>
</organism>
<dbReference type="SUPFAM" id="SSF52047">
    <property type="entry name" value="RNI-like"/>
    <property type="match status" value="1"/>
</dbReference>
<evidence type="ECO:0000313" key="4">
    <source>
        <dbReference type="Proteomes" id="UP001516023"/>
    </source>
</evidence>
<feature type="compositionally biased region" description="Polar residues" evidence="2">
    <location>
        <begin position="539"/>
        <end position="558"/>
    </location>
</feature>